<comment type="catalytic activity">
    <reaction evidence="9">
        <text>DNA(n) + a 2'-deoxyribonucleoside 5'-triphosphate = DNA(n+1) + diphosphate</text>
        <dbReference type="Rhea" id="RHEA:22508"/>
        <dbReference type="Rhea" id="RHEA-COMP:17339"/>
        <dbReference type="Rhea" id="RHEA-COMP:17340"/>
        <dbReference type="ChEBI" id="CHEBI:33019"/>
        <dbReference type="ChEBI" id="CHEBI:61560"/>
        <dbReference type="ChEBI" id="CHEBI:173112"/>
        <dbReference type="EC" id="2.7.7.49"/>
    </reaction>
</comment>
<evidence type="ECO:0000256" key="5">
    <source>
        <dbReference type="ARBA" id="ARBA00022842"/>
    </source>
</evidence>
<dbReference type="InterPro" id="IPR053543">
    <property type="entry name" value="Bacterial_RT"/>
</dbReference>
<evidence type="ECO:0000256" key="8">
    <source>
        <dbReference type="ARBA" id="ARBA00034120"/>
    </source>
</evidence>
<gene>
    <name evidence="11" type="ORF">N7644_04140</name>
</gene>
<evidence type="ECO:0000313" key="12">
    <source>
        <dbReference type="Proteomes" id="UP001159329"/>
    </source>
</evidence>
<dbReference type="GO" id="GO:0003964">
    <property type="term" value="F:RNA-directed DNA polymerase activity"/>
    <property type="evidence" value="ECO:0007669"/>
    <property type="project" value="UniProtKB-KW"/>
</dbReference>
<dbReference type="EMBL" id="JAOEEO010000001">
    <property type="protein sequence ID" value="MDH0562869.1"/>
    <property type="molecule type" value="Genomic_DNA"/>
</dbReference>
<keyword evidence="6 11" id="KW-0695">RNA-directed DNA polymerase</keyword>
<dbReference type="InterPro" id="IPR000123">
    <property type="entry name" value="Reverse_transcriptase_msDNA"/>
</dbReference>
<evidence type="ECO:0000259" key="10">
    <source>
        <dbReference type="PROSITE" id="PS50878"/>
    </source>
</evidence>
<dbReference type="SUPFAM" id="SSF56672">
    <property type="entry name" value="DNA/RNA polymerases"/>
    <property type="match status" value="1"/>
</dbReference>
<comment type="similarity">
    <text evidence="8">Belongs to the bacterial reverse transcriptase family.</text>
</comment>
<evidence type="ECO:0000256" key="6">
    <source>
        <dbReference type="ARBA" id="ARBA00022918"/>
    </source>
</evidence>
<dbReference type="InterPro" id="IPR000477">
    <property type="entry name" value="RT_dom"/>
</dbReference>
<dbReference type="InterPro" id="IPR051083">
    <property type="entry name" value="GrpII_Intron_Splice-Mob/Def"/>
</dbReference>
<dbReference type="GO" id="GO:0003723">
    <property type="term" value="F:RNA binding"/>
    <property type="evidence" value="ECO:0007669"/>
    <property type="project" value="InterPro"/>
</dbReference>
<comment type="caution">
    <text evidence="11">The sequence shown here is derived from an EMBL/GenBank/DDBJ whole genome shotgun (WGS) entry which is preliminary data.</text>
</comment>
<name>A0AA42L984_9GAMM</name>
<protein>
    <recommendedName>
        <fullName evidence="1">RNA-directed DNA polymerase</fullName>
        <ecNumber evidence="1">2.7.7.49</ecNumber>
    </recommendedName>
</protein>
<dbReference type="CDD" id="cd03487">
    <property type="entry name" value="RT_Bac_retron_II"/>
    <property type="match status" value="1"/>
</dbReference>
<feature type="domain" description="Reverse transcriptase" evidence="10">
    <location>
        <begin position="26"/>
        <end position="289"/>
    </location>
</feature>
<dbReference type="Pfam" id="PF00078">
    <property type="entry name" value="RVT_1"/>
    <property type="match status" value="1"/>
</dbReference>
<evidence type="ECO:0000256" key="4">
    <source>
        <dbReference type="ARBA" id="ARBA00022723"/>
    </source>
</evidence>
<reference evidence="11" key="1">
    <citation type="submission" date="2022-09" db="EMBL/GenBank/DDBJ databases">
        <title>Intensive care unit water sources are persistently colonized with multi-drug resistant bacteria and are the site of extensive horizontal gene transfer of antibiotic resistance genes.</title>
        <authorList>
            <person name="Diorio-Toth L."/>
        </authorList>
    </citation>
    <scope>NUCLEOTIDE SEQUENCE</scope>
    <source>
        <strain evidence="11">GD04005</strain>
    </source>
</reference>
<keyword evidence="3" id="KW-0548">Nucleotidyltransferase</keyword>
<dbReference type="GO" id="GO:0051607">
    <property type="term" value="P:defense response to virus"/>
    <property type="evidence" value="ECO:0007669"/>
    <property type="project" value="UniProtKB-KW"/>
</dbReference>
<accession>A0AA42L984</accession>
<evidence type="ECO:0000256" key="7">
    <source>
        <dbReference type="ARBA" id="ARBA00023118"/>
    </source>
</evidence>
<evidence type="ECO:0000256" key="1">
    <source>
        <dbReference type="ARBA" id="ARBA00012493"/>
    </source>
</evidence>
<keyword evidence="4" id="KW-0479">Metal-binding</keyword>
<dbReference type="PANTHER" id="PTHR34047">
    <property type="entry name" value="NUCLEAR INTRON MATURASE 1, MITOCHONDRIAL-RELATED"/>
    <property type="match status" value="1"/>
</dbReference>
<keyword evidence="5" id="KW-0460">Magnesium</keyword>
<evidence type="ECO:0000256" key="9">
    <source>
        <dbReference type="ARBA" id="ARBA00048173"/>
    </source>
</evidence>
<organism evidence="11 12">
    <name type="scientific">Acinetobacter courvalinii</name>
    <dbReference type="NCBI Taxonomy" id="280147"/>
    <lineage>
        <taxon>Bacteria</taxon>
        <taxon>Pseudomonadati</taxon>
        <taxon>Pseudomonadota</taxon>
        <taxon>Gammaproteobacteria</taxon>
        <taxon>Moraxellales</taxon>
        <taxon>Moraxellaceae</taxon>
        <taxon>Acinetobacter</taxon>
    </lineage>
</organism>
<dbReference type="EC" id="2.7.7.49" evidence="1"/>
<dbReference type="NCBIfam" id="NF038237">
    <property type="entry name" value="retron_Ec67_fus"/>
    <property type="match status" value="1"/>
</dbReference>
<dbReference type="AlphaFoldDB" id="A0AA42L984"/>
<proteinExistence type="inferred from homology"/>
<evidence type="ECO:0000256" key="3">
    <source>
        <dbReference type="ARBA" id="ARBA00022695"/>
    </source>
</evidence>
<keyword evidence="7" id="KW-0051">Antiviral defense</keyword>
<dbReference type="PRINTS" id="PR00866">
    <property type="entry name" value="RNADNAPOLMS"/>
</dbReference>
<dbReference type="Proteomes" id="UP001159329">
    <property type="component" value="Unassembled WGS sequence"/>
</dbReference>
<dbReference type="RefSeq" id="WP_279694517.1">
    <property type="nucleotide sequence ID" value="NZ_JAOEEO010000001.1"/>
</dbReference>
<evidence type="ECO:0000313" key="11">
    <source>
        <dbReference type="EMBL" id="MDH0562869.1"/>
    </source>
</evidence>
<sequence length="586" mass="68188">MNDLILLKNCKNLQDLAYLLGYTPRILSYTLFKRSILQPYTKFEIPKKSGGKRVILAPNKDLKKLQSALAELLDSCFNIIEKNRLENTSYTTCILSHGFRSKFKIDIPKSHKNREVLKTIDLKLGIYSNAFKHKNKKYVLNIDLKDFFTSITFNRIVGYFCKNENFLLDKRVAILIAQIATYREIRSSEGFLPQGSPSSPIISNLIAGILDNRLNNLAQRYKCTYTRYADDLTFSTNISTFPTELYDYENKVIGKKLNKIIKDSWFEINPSKTRLTHNQNRQEVTGLTVNKKVNISKNYYRYSRSMIHNFCINGTFTKSKLHNKPLVLNINSLTGITNYIFNIRNPNFEKSRTLRDLEDLSSIEKLYVSFNFHKYFSNNEQPNIICEGITDPLHLKNSWKNLNKDQLEYKITSLEEIKSLHEVMGLSNGVPNMTKFLRQYHKLHKSKYKNPQPCILLLDGDDEGEKLLTNISSSFKQKKSLDFYNFRDPSNSLLRVTHLINNLYIMQLPNGKCIEDIYDPSVLKLTLKGRIYNPSNNSFDTTTYYGKKDLIKKVIIPQKNSINFDSFNIIFDTILHIRLYSFFCSK</sequence>
<dbReference type="GO" id="GO:0046872">
    <property type="term" value="F:metal ion binding"/>
    <property type="evidence" value="ECO:0007669"/>
    <property type="project" value="UniProtKB-KW"/>
</dbReference>
<dbReference type="PROSITE" id="PS50878">
    <property type="entry name" value="RT_POL"/>
    <property type="match status" value="1"/>
</dbReference>
<evidence type="ECO:0000256" key="2">
    <source>
        <dbReference type="ARBA" id="ARBA00022679"/>
    </source>
</evidence>
<dbReference type="InterPro" id="IPR043502">
    <property type="entry name" value="DNA/RNA_pol_sf"/>
</dbReference>
<keyword evidence="2" id="KW-0808">Transferase</keyword>
<dbReference type="PANTHER" id="PTHR34047:SF7">
    <property type="entry name" value="RNA-DIRECTED DNA POLYMERASE"/>
    <property type="match status" value="1"/>
</dbReference>